<protein>
    <submittedName>
        <fullName evidence="3">Helix-turn-helix domain protein</fullName>
    </submittedName>
</protein>
<gene>
    <name evidence="3" type="ORF">UC8_33610</name>
</gene>
<dbReference type="Proteomes" id="UP000325286">
    <property type="component" value="Chromosome"/>
</dbReference>
<dbReference type="SUPFAM" id="SSF46955">
    <property type="entry name" value="Putative DNA-binding domain"/>
    <property type="match status" value="1"/>
</dbReference>
<feature type="region of interest" description="Disordered" evidence="1">
    <location>
        <begin position="64"/>
        <end position="89"/>
    </location>
</feature>
<dbReference type="InterPro" id="IPR041657">
    <property type="entry name" value="HTH_17"/>
</dbReference>
<evidence type="ECO:0000313" key="3">
    <source>
        <dbReference type="EMBL" id="QEG41342.1"/>
    </source>
</evidence>
<evidence type="ECO:0000313" key="4">
    <source>
        <dbReference type="Proteomes" id="UP000325286"/>
    </source>
</evidence>
<sequence length="89" mass="10126">MPVSARFFTPPQAAEVLGVTPDKVLLWIKSGELPASNLAANPNGERPRWRIAEDDLARFLFRRRHPVEAKPKGKPRKRRGADSNTTRYF</sequence>
<dbReference type="OrthoDB" id="287709at2"/>
<name>A0A5B9QTV5_9BACT</name>
<keyword evidence="4" id="KW-1185">Reference proteome</keyword>
<proteinExistence type="predicted"/>
<dbReference type="InterPro" id="IPR009061">
    <property type="entry name" value="DNA-bd_dom_put_sf"/>
</dbReference>
<evidence type="ECO:0000256" key="1">
    <source>
        <dbReference type="SAM" id="MobiDB-lite"/>
    </source>
</evidence>
<dbReference type="AlphaFoldDB" id="A0A5B9QTV5"/>
<organism evidence="3 4">
    <name type="scientific">Roseimaritima ulvae</name>
    <dbReference type="NCBI Taxonomy" id="980254"/>
    <lineage>
        <taxon>Bacteria</taxon>
        <taxon>Pseudomonadati</taxon>
        <taxon>Planctomycetota</taxon>
        <taxon>Planctomycetia</taxon>
        <taxon>Pirellulales</taxon>
        <taxon>Pirellulaceae</taxon>
        <taxon>Roseimaritima</taxon>
    </lineage>
</organism>
<dbReference type="KEGG" id="rul:UC8_33610"/>
<evidence type="ECO:0000259" key="2">
    <source>
        <dbReference type="Pfam" id="PF12728"/>
    </source>
</evidence>
<dbReference type="RefSeq" id="WP_068133539.1">
    <property type="nucleotide sequence ID" value="NZ_CP042914.1"/>
</dbReference>
<accession>A0A5B9QTV5</accession>
<dbReference type="Pfam" id="PF12728">
    <property type="entry name" value="HTH_17"/>
    <property type="match status" value="1"/>
</dbReference>
<reference evidence="3 4" key="1">
    <citation type="submission" date="2019-08" db="EMBL/GenBank/DDBJ databases">
        <title>Deep-cultivation of Planctomycetes and their phenomic and genomic characterization uncovers novel biology.</title>
        <authorList>
            <person name="Wiegand S."/>
            <person name="Jogler M."/>
            <person name="Boedeker C."/>
            <person name="Pinto D."/>
            <person name="Vollmers J."/>
            <person name="Rivas-Marin E."/>
            <person name="Kohn T."/>
            <person name="Peeters S.H."/>
            <person name="Heuer A."/>
            <person name="Rast P."/>
            <person name="Oberbeckmann S."/>
            <person name="Bunk B."/>
            <person name="Jeske O."/>
            <person name="Meyerdierks A."/>
            <person name="Storesund J.E."/>
            <person name="Kallscheuer N."/>
            <person name="Luecker S."/>
            <person name="Lage O.M."/>
            <person name="Pohl T."/>
            <person name="Merkel B.J."/>
            <person name="Hornburger P."/>
            <person name="Mueller R.-W."/>
            <person name="Bruemmer F."/>
            <person name="Labrenz M."/>
            <person name="Spormann A.M."/>
            <person name="Op den Camp H."/>
            <person name="Overmann J."/>
            <person name="Amann R."/>
            <person name="Jetten M.S.M."/>
            <person name="Mascher T."/>
            <person name="Medema M.H."/>
            <person name="Devos D.P."/>
            <person name="Kaster A.-K."/>
            <person name="Ovreas L."/>
            <person name="Rohde M."/>
            <person name="Galperin M.Y."/>
            <person name="Jogler C."/>
        </authorList>
    </citation>
    <scope>NUCLEOTIDE SEQUENCE [LARGE SCALE GENOMIC DNA]</scope>
    <source>
        <strain evidence="3 4">UC8</strain>
    </source>
</reference>
<feature type="domain" description="Helix-turn-helix" evidence="2">
    <location>
        <begin position="7"/>
        <end position="60"/>
    </location>
</feature>
<dbReference type="EMBL" id="CP042914">
    <property type="protein sequence ID" value="QEG41342.1"/>
    <property type="molecule type" value="Genomic_DNA"/>
</dbReference>